<organism evidence="1 2">
    <name type="scientific">Dunaliella salina</name>
    <name type="common">Green alga</name>
    <name type="synonym">Protococcus salinus</name>
    <dbReference type="NCBI Taxonomy" id="3046"/>
    <lineage>
        <taxon>Eukaryota</taxon>
        <taxon>Viridiplantae</taxon>
        <taxon>Chlorophyta</taxon>
        <taxon>core chlorophytes</taxon>
        <taxon>Chlorophyceae</taxon>
        <taxon>CS clade</taxon>
        <taxon>Chlamydomonadales</taxon>
        <taxon>Dunaliellaceae</taxon>
        <taxon>Dunaliella</taxon>
    </lineage>
</organism>
<keyword evidence="2" id="KW-1185">Reference proteome</keyword>
<name>A0ABQ7GD35_DUNSA</name>
<protein>
    <submittedName>
        <fullName evidence="1">Uncharacterized protein</fullName>
    </submittedName>
</protein>
<evidence type="ECO:0000313" key="1">
    <source>
        <dbReference type="EMBL" id="KAF5832519.1"/>
    </source>
</evidence>
<comment type="caution">
    <text evidence="1">The sequence shown here is derived from an EMBL/GenBank/DDBJ whole genome shotgun (WGS) entry which is preliminary data.</text>
</comment>
<dbReference type="InterPro" id="IPR021518">
    <property type="entry name" value="DUF3181"/>
</dbReference>
<dbReference type="Pfam" id="PF11378">
    <property type="entry name" value="DUF3181"/>
    <property type="match status" value="1"/>
</dbReference>
<dbReference type="EMBL" id="MU069866">
    <property type="protein sequence ID" value="KAF5832519.1"/>
    <property type="molecule type" value="Genomic_DNA"/>
</dbReference>
<accession>A0ABQ7GD35</accession>
<reference evidence="1" key="1">
    <citation type="submission" date="2017-08" db="EMBL/GenBank/DDBJ databases">
        <authorList>
            <person name="Polle J.E."/>
            <person name="Barry K."/>
            <person name="Cushman J."/>
            <person name="Schmutz J."/>
            <person name="Tran D."/>
            <person name="Hathwaick L.T."/>
            <person name="Yim W.C."/>
            <person name="Jenkins J."/>
            <person name="Mckie-Krisberg Z.M."/>
            <person name="Prochnik S."/>
            <person name="Lindquist E."/>
            <person name="Dockter R.B."/>
            <person name="Adam C."/>
            <person name="Molina H."/>
            <person name="Bunkerborg J."/>
            <person name="Jin E."/>
            <person name="Buchheim M."/>
            <person name="Magnuson J."/>
        </authorList>
    </citation>
    <scope>NUCLEOTIDE SEQUENCE</scope>
    <source>
        <strain evidence="1">CCAP 19/18</strain>
    </source>
</reference>
<gene>
    <name evidence="1" type="ORF">DUNSADRAFT_11557</name>
</gene>
<evidence type="ECO:0000313" key="2">
    <source>
        <dbReference type="Proteomes" id="UP000815325"/>
    </source>
</evidence>
<proteinExistence type="predicted"/>
<sequence length="73" mass="7750">MNAAPGVKMSTALANQFGPQAKNGLKEADIEAVMKKIPVKLGAGKKQVSLFEITPSMCVGDLVKIIEDYGDRS</sequence>
<dbReference type="Proteomes" id="UP000815325">
    <property type="component" value="Unassembled WGS sequence"/>
</dbReference>